<protein>
    <submittedName>
        <fullName evidence="1">Uncharacterized protein</fullName>
    </submittedName>
</protein>
<accession>A0ABM8JPZ8</accession>
<dbReference type="Gene3D" id="3.20.20.70">
    <property type="entry name" value="Aldolase class I"/>
    <property type="match status" value="1"/>
</dbReference>
<sequence>MDQVLINIKIDYLALASWGRNIYKYKVQSQGKYFNQLANKVVYQHINQRITVIVSGGINSPDKCLKALEYGDMIGLSSVFVAEPDFVRQIKTMQIDKINLHITEKDIEKLAIPKAAFKEMVKLMDYGESLPKDTRDELRKLENNYSTKN</sequence>
<reference evidence="2" key="1">
    <citation type="journal article" date="2024" name="FEMS Microbiol. Lett.">
        <title>Genomic insights into Spiroplasma endosymbionts that induce male-killing and protective phenotypes in the pea aphid.</title>
        <authorList>
            <person name="Arai H."/>
            <person name="Legeai F."/>
            <person name="Kageyama D."/>
            <person name="Sugio A."/>
            <person name="Simon J.C."/>
        </authorList>
    </citation>
    <scope>NUCLEOTIDE SEQUENCE [LARGE SCALE GENOMIC DNA]</scope>
    <source>
        <strain evidence="2">sAp269</strain>
    </source>
</reference>
<dbReference type="InterPro" id="IPR013785">
    <property type="entry name" value="Aldolase_TIM"/>
</dbReference>
<organism evidence="1 2">
    <name type="scientific">Spiroplasma ixodetis</name>
    <dbReference type="NCBI Taxonomy" id="2141"/>
    <lineage>
        <taxon>Bacteria</taxon>
        <taxon>Bacillati</taxon>
        <taxon>Mycoplasmatota</taxon>
        <taxon>Mollicutes</taxon>
        <taxon>Entomoplasmatales</taxon>
        <taxon>Spiroplasmataceae</taxon>
        <taxon>Spiroplasma</taxon>
    </lineage>
</organism>
<evidence type="ECO:0000313" key="1">
    <source>
        <dbReference type="EMBL" id="BET39411.1"/>
    </source>
</evidence>
<dbReference type="EMBL" id="AP028955">
    <property type="protein sequence ID" value="BET39411.1"/>
    <property type="molecule type" value="Genomic_DNA"/>
</dbReference>
<proteinExistence type="predicted"/>
<evidence type="ECO:0000313" key="2">
    <source>
        <dbReference type="Proteomes" id="UP001473424"/>
    </source>
</evidence>
<name>A0ABM8JPZ8_9MOLU</name>
<dbReference type="Proteomes" id="UP001473424">
    <property type="component" value="Chromosome"/>
</dbReference>
<gene>
    <name evidence="1" type="ORF">SAP269_20000</name>
</gene>
<dbReference type="SUPFAM" id="SSF51395">
    <property type="entry name" value="FMN-linked oxidoreductases"/>
    <property type="match status" value="1"/>
</dbReference>
<keyword evidence="2" id="KW-1185">Reference proteome</keyword>